<gene>
    <name evidence="1" type="ORF">DEBURN_LOCUS2862</name>
</gene>
<dbReference type="Gene3D" id="3.30.160.60">
    <property type="entry name" value="Classic Zinc Finger"/>
    <property type="match status" value="1"/>
</dbReference>
<dbReference type="SUPFAM" id="SSF57667">
    <property type="entry name" value="beta-beta-alpha zinc fingers"/>
    <property type="match status" value="1"/>
</dbReference>
<keyword evidence="2" id="KW-1185">Reference proteome</keyword>
<sequence>MTKVEDVLPTVASTSCKFGTSTQDRDAEITETVENVPPLQKEQSISSGTLSKIWIKYDDSRPTRLIFNGEIVDDLIRAIKKELSPDLDDVAINRITLRRHGEEEDLDSWLKVDGSFENNGKSPLQVIVNSPESEVLSKVVKTIQEGFSQFKPTITIKASSLSENRARDLASKLGLTSLDFKDALNLPEDFHVQDVHNESDYCRHIPSANVTLTGGTDISIGPSDTPCVWVETEKKEENFKEEGKKQHLTSSKINNHGIALAIIKQFVLDEWKTVRDVVEPNIIYQTNLPFPLTKKIKLEHIPEEVDDRMSDVIDNMTEKELFNMSMRKRLKLAKILVSIEEQPIIDQFISQFSDDYENSSPLIILLNNEDFKGPTSPASSASSECDSETIIDNDHPYECNWIGCGKAFSDLTRHRRIHTVNVHIDANGMVAESNLYSVQQLIQEKGLMYVRKTQIKHGLQRPQNLNSD</sequence>
<reference evidence="1" key="1">
    <citation type="submission" date="2021-06" db="EMBL/GenBank/DDBJ databases">
        <authorList>
            <person name="Kallberg Y."/>
            <person name="Tangrot J."/>
            <person name="Rosling A."/>
        </authorList>
    </citation>
    <scope>NUCLEOTIDE SEQUENCE</scope>
    <source>
        <strain evidence="1">AZ414A</strain>
    </source>
</reference>
<evidence type="ECO:0000313" key="2">
    <source>
        <dbReference type="Proteomes" id="UP000789706"/>
    </source>
</evidence>
<comment type="caution">
    <text evidence="1">The sequence shown here is derived from an EMBL/GenBank/DDBJ whole genome shotgun (WGS) entry which is preliminary data.</text>
</comment>
<dbReference type="AlphaFoldDB" id="A0A9N8Z4A4"/>
<dbReference type="EMBL" id="CAJVPK010000166">
    <property type="protein sequence ID" value="CAG8464799.1"/>
    <property type="molecule type" value="Genomic_DNA"/>
</dbReference>
<proteinExistence type="predicted"/>
<protein>
    <submittedName>
        <fullName evidence="1">6656_t:CDS:1</fullName>
    </submittedName>
</protein>
<dbReference type="Proteomes" id="UP000789706">
    <property type="component" value="Unassembled WGS sequence"/>
</dbReference>
<name>A0A9N8Z4A4_9GLOM</name>
<accession>A0A9N8Z4A4</accession>
<organism evidence="1 2">
    <name type="scientific">Diversispora eburnea</name>
    <dbReference type="NCBI Taxonomy" id="1213867"/>
    <lineage>
        <taxon>Eukaryota</taxon>
        <taxon>Fungi</taxon>
        <taxon>Fungi incertae sedis</taxon>
        <taxon>Mucoromycota</taxon>
        <taxon>Glomeromycotina</taxon>
        <taxon>Glomeromycetes</taxon>
        <taxon>Diversisporales</taxon>
        <taxon>Diversisporaceae</taxon>
        <taxon>Diversispora</taxon>
    </lineage>
</organism>
<evidence type="ECO:0000313" key="1">
    <source>
        <dbReference type="EMBL" id="CAG8464799.1"/>
    </source>
</evidence>
<dbReference type="InterPro" id="IPR036236">
    <property type="entry name" value="Znf_C2H2_sf"/>
</dbReference>
<dbReference type="OrthoDB" id="2437677at2759"/>